<sequence length="330" mass="34155">MFVPSVLIHPNTKEKSALKTADILSATANTSTSEVTNPNAQKDEEGNCLDTIAGRWGLHSRPLNTPRKSLCLFPARPPPRRPYSLRTTRATSAASPASRPRPPPCPASPRRPRPPAAAAAASSPRLRAARPGPRPPLPGAPASGTAPAAPHPTQPGTPVRPAPPGEEGAAAAPRQPPGRGLPARRQRERSFTSKARPQVAGRSRARAAPPGPSVSGGWGSGGGTSHPPAAGGGKRGTQGGSERGRGEGTSEGDNAARTRSPHYCRCVLPPPLAGESPPGPRLSPPMQLGMNAQRRLAYPEVKHPSASGIRIGAGPGSERSEKKLKRKASF</sequence>
<feature type="compositionally biased region" description="Pro residues" evidence="1">
    <location>
        <begin position="149"/>
        <end position="164"/>
    </location>
</feature>
<keyword evidence="2" id="KW-1185">Reference proteome</keyword>
<feature type="compositionally biased region" description="Low complexity" evidence="1">
    <location>
        <begin position="165"/>
        <end position="181"/>
    </location>
</feature>
<proteinExistence type="predicted"/>
<dbReference type="GeneID" id="103089609"/>
<feature type="region of interest" description="Disordered" evidence="1">
    <location>
        <begin position="299"/>
        <end position="330"/>
    </location>
</feature>
<evidence type="ECO:0000256" key="1">
    <source>
        <dbReference type="SAM" id="MobiDB-lite"/>
    </source>
</evidence>
<protein>
    <submittedName>
        <fullName evidence="3">Atherin-like</fullName>
    </submittedName>
</protein>
<dbReference type="RefSeq" id="XP_007455317.1">
    <property type="nucleotide sequence ID" value="XM_007455255.1"/>
</dbReference>
<evidence type="ECO:0000313" key="3">
    <source>
        <dbReference type="RefSeq" id="XP_007455317.1"/>
    </source>
</evidence>
<reference evidence="3" key="1">
    <citation type="submission" date="2025-08" db="UniProtKB">
        <authorList>
            <consortium name="RefSeq"/>
        </authorList>
    </citation>
    <scope>IDENTIFICATION</scope>
</reference>
<accession>A0A340X5R1</accession>
<feature type="compositionally biased region" description="Low complexity" evidence="1">
    <location>
        <begin position="84"/>
        <end position="98"/>
    </location>
</feature>
<feature type="region of interest" description="Disordered" evidence="1">
    <location>
        <begin position="58"/>
        <end position="263"/>
    </location>
</feature>
<feature type="compositionally biased region" description="Pro residues" evidence="1">
    <location>
        <begin position="99"/>
        <end position="109"/>
    </location>
</feature>
<feature type="compositionally biased region" description="Pro residues" evidence="1">
    <location>
        <begin position="268"/>
        <end position="283"/>
    </location>
</feature>
<feature type="compositionally biased region" description="Low complexity" evidence="1">
    <location>
        <begin position="116"/>
        <end position="131"/>
    </location>
</feature>
<dbReference type="KEGG" id="lve:103089609"/>
<dbReference type="AlphaFoldDB" id="A0A340X5R1"/>
<feature type="compositionally biased region" description="Gly residues" evidence="1">
    <location>
        <begin position="214"/>
        <end position="241"/>
    </location>
</feature>
<dbReference type="Proteomes" id="UP000265300">
    <property type="component" value="Unplaced"/>
</dbReference>
<feature type="region of interest" description="Disordered" evidence="1">
    <location>
        <begin position="268"/>
        <end position="287"/>
    </location>
</feature>
<dbReference type="InParanoid" id="A0A340X5R1"/>
<gene>
    <name evidence="3" type="primary">LOC103089609</name>
</gene>
<name>A0A340X5R1_LIPVE</name>
<organism evidence="2 3">
    <name type="scientific">Lipotes vexillifer</name>
    <name type="common">Yangtze river dolphin</name>
    <dbReference type="NCBI Taxonomy" id="118797"/>
    <lineage>
        <taxon>Eukaryota</taxon>
        <taxon>Metazoa</taxon>
        <taxon>Chordata</taxon>
        <taxon>Craniata</taxon>
        <taxon>Vertebrata</taxon>
        <taxon>Euteleostomi</taxon>
        <taxon>Mammalia</taxon>
        <taxon>Eutheria</taxon>
        <taxon>Laurasiatheria</taxon>
        <taxon>Artiodactyla</taxon>
        <taxon>Whippomorpha</taxon>
        <taxon>Cetacea</taxon>
        <taxon>Odontoceti</taxon>
        <taxon>Lipotidae</taxon>
        <taxon>Lipotes</taxon>
    </lineage>
</organism>
<evidence type="ECO:0000313" key="2">
    <source>
        <dbReference type="Proteomes" id="UP000265300"/>
    </source>
</evidence>